<dbReference type="SMART" id="SM00271">
    <property type="entry name" value="DnaJ"/>
    <property type="match status" value="1"/>
</dbReference>
<sequence length="173" mass="20438">MTSIDYYRILKVARNATTSEIKQAYFKLAKELHPDSTRNDPTKAELFKRVTEAYASLSNASTRRQYDQQLGNPSYNWTHTNTNEDDKSEPLHGINEKVWLYHHYGPQAANGWSGMQNIVKEKFKQEVFERRKKQYKLDPMAGYFYRREARIEKYERETANQKKDEDAQGCRIS</sequence>
<dbReference type="PROSITE" id="PS00636">
    <property type="entry name" value="DNAJ_1"/>
    <property type="match status" value="1"/>
</dbReference>
<dbReference type="SUPFAM" id="SSF46565">
    <property type="entry name" value="Chaperone J-domain"/>
    <property type="match status" value="1"/>
</dbReference>
<dbReference type="InterPro" id="IPR051938">
    <property type="entry name" value="Apopto_cytoskel_mod"/>
</dbReference>
<gene>
    <name evidence="4" type="primary">AlNc14C58G4348</name>
    <name evidence="4" type="ORF">ALNC14_050260</name>
</gene>
<dbReference type="InterPro" id="IPR018253">
    <property type="entry name" value="DnaJ_domain_CS"/>
</dbReference>
<dbReference type="PROSITE" id="PS50076">
    <property type="entry name" value="DNAJ_2"/>
    <property type="match status" value="1"/>
</dbReference>
<dbReference type="InterPro" id="IPR036869">
    <property type="entry name" value="J_dom_sf"/>
</dbReference>
<dbReference type="CDD" id="cd06257">
    <property type="entry name" value="DnaJ"/>
    <property type="match status" value="1"/>
</dbReference>
<dbReference type="PANTHER" id="PTHR44145">
    <property type="entry name" value="DNAJ HOMOLOG SUBFAMILY A MEMBER 3, MITOCHONDRIAL"/>
    <property type="match status" value="1"/>
</dbReference>
<dbReference type="InterPro" id="IPR001623">
    <property type="entry name" value="DnaJ_domain"/>
</dbReference>
<dbReference type="EMBL" id="FR824103">
    <property type="protein sequence ID" value="CCA18883.1"/>
    <property type="molecule type" value="Genomic_DNA"/>
</dbReference>
<feature type="compositionally biased region" description="Polar residues" evidence="2">
    <location>
        <begin position="61"/>
        <end position="81"/>
    </location>
</feature>
<organism evidence="4">
    <name type="scientific">Albugo laibachii Nc14</name>
    <dbReference type="NCBI Taxonomy" id="890382"/>
    <lineage>
        <taxon>Eukaryota</taxon>
        <taxon>Sar</taxon>
        <taxon>Stramenopiles</taxon>
        <taxon>Oomycota</taxon>
        <taxon>Peronosporomycetes</taxon>
        <taxon>Albuginales</taxon>
        <taxon>Albuginaceae</taxon>
        <taxon>Albugo</taxon>
    </lineage>
</organism>
<evidence type="ECO:0000256" key="2">
    <source>
        <dbReference type="SAM" id="MobiDB-lite"/>
    </source>
</evidence>
<dbReference type="PRINTS" id="PR00625">
    <property type="entry name" value="JDOMAIN"/>
</dbReference>
<accession>F0WCG8</accession>
<feature type="domain" description="J" evidence="3">
    <location>
        <begin position="5"/>
        <end position="70"/>
    </location>
</feature>
<feature type="region of interest" description="Disordered" evidence="2">
    <location>
        <begin position="61"/>
        <end position="89"/>
    </location>
</feature>
<name>F0WCG8_9STRA</name>
<evidence type="ECO:0000259" key="3">
    <source>
        <dbReference type="PROSITE" id="PS50076"/>
    </source>
</evidence>
<proteinExistence type="predicted"/>
<keyword evidence="1" id="KW-0143">Chaperone</keyword>
<reference evidence="4" key="2">
    <citation type="submission" date="2011-02" db="EMBL/GenBank/DDBJ databases">
        <authorList>
            <person name="MacLean D."/>
        </authorList>
    </citation>
    <scope>NUCLEOTIDE SEQUENCE</scope>
</reference>
<evidence type="ECO:0000256" key="1">
    <source>
        <dbReference type="ARBA" id="ARBA00023186"/>
    </source>
</evidence>
<dbReference type="AlphaFoldDB" id="F0WCG8"/>
<dbReference type="HOGENOM" id="CLU_120720_0_0_1"/>
<protein>
    <submittedName>
        <fullName evidence="4">Uncharacterized protein AlNc14C58G4348</fullName>
    </submittedName>
</protein>
<dbReference type="Pfam" id="PF00226">
    <property type="entry name" value="DnaJ"/>
    <property type="match status" value="1"/>
</dbReference>
<evidence type="ECO:0000313" key="4">
    <source>
        <dbReference type="EMBL" id="CCA18883.1"/>
    </source>
</evidence>
<dbReference type="PANTHER" id="PTHR44145:SF3">
    <property type="entry name" value="DNAJ HOMOLOG SUBFAMILY A MEMBER 3, MITOCHONDRIAL"/>
    <property type="match status" value="1"/>
</dbReference>
<reference evidence="4" key="1">
    <citation type="journal article" date="2011" name="PLoS Biol.">
        <title>Gene gain and loss during evolution of obligate parasitism in the white rust pathogen of Arabidopsis thaliana.</title>
        <authorList>
            <person name="Kemen E."/>
            <person name="Gardiner A."/>
            <person name="Schultz-Larsen T."/>
            <person name="Kemen A.C."/>
            <person name="Balmuth A.L."/>
            <person name="Robert-Seilaniantz A."/>
            <person name="Bailey K."/>
            <person name="Holub E."/>
            <person name="Studholme D.J."/>
            <person name="Maclean D."/>
            <person name="Jones J.D."/>
        </authorList>
    </citation>
    <scope>NUCLEOTIDE SEQUENCE</scope>
</reference>
<dbReference type="Gene3D" id="1.10.287.110">
    <property type="entry name" value="DnaJ domain"/>
    <property type="match status" value="1"/>
</dbReference>